<keyword evidence="5" id="KW-0411">Iron-sulfur</keyword>
<feature type="transmembrane region" description="Helical" evidence="6">
    <location>
        <begin position="27"/>
        <end position="46"/>
    </location>
</feature>
<keyword evidence="9" id="KW-1185">Reference proteome</keyword>
<keyword evidence="3" id="KW-0479">Metal-binding</keyword>
<keyword evidence="6" id="KW-1133">Transmembrane helix</keyword>
<accession>A0ABT7DQ36</accession>
<dbReference type="Pfam" id="PF12838">
    <property type="entry name" value="Fer4_7"/>
    <property type="match status" value="1"/>
</dbReference>
<keyword evidence="2" id="KW-0004">4Fe-4S</keyword>
<dbReference type="PROSITE" id="PS51379">
    <property type="entry name" value="4FE4S_FER_2"/>
    <property type="match status" value="3"/>
</dbReference>
<protein>
    <submittedName>
        <fullName evidence="8">4Fe-4S dicluster domain-containing protein</fullName>
    </submittedName>
</protein>
<sequence length="222" mass="24104">MEPEHNNERPAERASEKTYAGMTRRTLCLGVGGAAVMLGLGGLTFVGSTPLVRPPGGQDEEHLMSACIRCEKCFEICPHDIIQPAHIEDGILGMRTPTLKFSQSWCDWCKEANGGEPLCVKVCPTEALKLPVDATPETTILGKAVLNRDLCLAYKLTGCRFCYDACPYEAMGLDEANRPYVIEDPCNGCGACESVCVSLQNGSISQGTNRRAIVIEPYEEGR</sequence>
<name>A0ABT7DQ36_9ACTN</name>
<dbReference type="InterPro" id="IPR017896">
    <property type="entry name" value="4Fe4S_Fe-S-bd"/>
</dbReference>
<dbReference type="PANTHER" id="PTHR24960">
    <property type="entry name" value="PHOTOSYSTEM I IRON-SULFUR CENTER-RELATED"/>
    <property type="match status" value="1"/>
</dbReference>
<proteinExistence type="predicted"/>
<evidence type="ECO:0000256" key="2">
    <source>
        <dbReference type="ARBA" id="ARBA00022485"/>
    </source>
</evidence>
<reference evidence="8 9" key="1">
    <citation type="submission" date="2023-05" db="EMBL/GenBank/DDBJ databases">
        <title>Gordonibacter KGMB12511T sp. nov., isolated from faeces of healthy Korean.</title>
        <authorList>
            <person name="Kim H.S."/>
            <person name="Kim J.-S."/>
            <person name="Suh M.K."/>
            <person name="Eom M.K."/>
            <person name="Do H.E."/>
            <person name="Lee J.-S."/>
        </authorList>
    </citation>
    <scope>NUCLEOTIDE SEQUENCE [LARGE SCALE GENOMIC DNA]</scope>
    <source>
        <strain evidence="8 9">KGMB12511</strain>
    </source>
</reference>
<evidence type="ECO:0000256" key="5">
    <source>
        <dbReference type="ARBA" id="ARBA00023014"/>
    </source>
</evidence>
<evidence type="ECO:0000313" key="9">
    <source>
        <dbReference type="Proteomes" id="UP001232750"/>
    </source>
</evidence>
<feature type="domain" description="4Fe-4S ferredoxin-type" evidence="7">
    <location>
        <begin position="142"/>
        <end position="176"/>
    </location>
</feature>
<keyword evidence="6" id="KW-0812">Transmembrane</keyword>
<comment type="cofactor">
    <cofactor evidence="1">
        <name>[4Fe-4S] cluster</name>
        <dbReference type="ChEBI" id="CHEBI:49883"/>
    </cofactor>
</comment>
<gene>
    <name evidence="8" type="ORF">QNJ86_11010</name>
</gene>
<comment type="caution">
    <text evidence="8">The sequence shown here is derived from an EMBL/GenBank/DDBJ whole genome shotgun (WGS) entry which is preliminary data.</text>
</comment>
<keyword evidence="6" id="KW-0472">Membrane</keyword>
<dbReference type="CDD" id="cd16373">
    <property type="entry name" value="DMSOR_beta_like"/>
    <property type="match status" value="1"/>
</dbReference>
<dbReference type="Pfam" id="PF00037">
    <property type="entry name" value="Fer4"/>
    <property type="match status" value="1"/>
</dbReference>
<keyword evidence="4" id="KW-0408">Iron</keyword>
<dbReference type="Gene3D" id="3.30.70.20">
    <property type="match status" value="2"/>
</dbReference>
<dbReference type="Proteomes" id="UP001232750">
    <property type="component" value="Unassembled WGS sequence"/>
</dbReference>
<evidence type="ECO:0000256" key="1">
    <source>
        <dbReference type="ARBA" id="ARBA00001966"/>
    </source>
</evidence>
<dbReference type="PROSITE" id="PS00198">
    <property type="entry name" value="4FE4S_FER_1"/>
    <property type="match status" value="1"/>
</dbReference>
<dbReference type="InterPro" id="IPR050157">
    <property type="entry name" value="PSI_iron-sulfur_center"/>
</dbReference>
<feature type="domain" description="4Fe-4S ferredoxin-type" evidence="7">
    <location>
        <begin position="177"/>
        <end position="207"/>
    </location>
</feature>
<evidence type="ECO:0000259" key="7">
    <source>
        <dbReference type="PROSITE" id="PS51379"/>
    </source>
</evidence>
<organism evidence="8 9">
    <name type="scientific">Gordonibacter faecis</name>
    <dbReference type="NCBI Taxonomy" id="3047475"/>
    <lineage>
        <taxon>Bacteria</taxon>
        <taxon>Bacillati</taxon>
        <taxon>Actinomycetota</taxon>
        <taxon>Coriobacteriia</taxon>
        <taxon>Eggerthellales</taxon>
        <taxon>Eggerthellaceae</taxon>
        <taxon>Gordonibacter</taxon>
    </lineage>
</organism>
<dbReference type="PANTHER" id="PTHR24960:SF79">
    <property type="entry name" value="PHOTOSYSTEM I IRON-SULFUR CENTER"/>
    <property type="match status" value="1"/>
</dbReference>
<evidence type="ECO:0000256" key="6">
    <source>
        <dbReference type="SAM" id="Phobius"/>
    </source>
</evidence>
<dbReference type="SUPFAM" id="SSF54862">
    <property type="entry name" value="4Fe-4S ferredoxins"/>
    <property type="match status" value="1"/>
</dbReference>
<evidence type="ECO:0000256" key="4">
    <source>
        <dbReference type="ARBA" id="ARBA00023004"/>
    </source>
</evidence>
<dbReference type="RefSeq" id="WP_283832679.1">
    <property type="nucleotide sequence ID" value="NZ_JASJEU010000022.1"/>
</dbReference>
<dbReference type="EMBL" id="JASJEU010000022">
    <property type="protein sequence ID" value="MDJ1651332.1"/>
    <property type="molecule type" value="Genomic_DNA"/>
</dbReference>
<evidence type="ECO:0000256" key="3">
    <source>
        <dbReference type="ARBA" id="ARBA00022723"/>
    </source>
</evidence>
<evidence type="ECO:0000313" key="8">
    <source>
        <dbReference type="EMBL" id="MDJ1651332.1"/>
    </source>
</evidence>
<dbReference type="InterPro" id="IPR017900">
    <property type="entry name" value="4Fe4S_Fe_S_CS"/>
</dbReference>
<feature type="domain" description="4Fe-4S ferredoxin-type" evidence="7">
    <location>
        <begin position="58"/>
        <end position="87"/>
    </location>
</feature>